<name>A0A3N4JRY2_9PEZI</name>
<dbReference type="Proteomes" id="UP000276215">
    <property type="component" value="Unassembled WGS sequence"/>
</dbReference>
<dbReference type="OrthoDB" id="1577640at2759"/>
<dbReference type="SUPFAM" id="SSF52540">
    <property type="entry name" value="P-loop containing nucleoside triphosphate hydrolases"/>
    <property type="match status" value="1"/>
</dbReference>
<keyword evidence="1" id="KW-0677">Repeat</keyword>
<evidence type="ECO:0000256" key="1">
    <source>
        <dbReference type="ARBA" id="ARBA00022737"/>
    </source>
</evidence>
<evidence type="ECO:0000259" key="2">
    <source>
        <dbReference type="Pfam" id="PF24883"/>
    </source>
</evidence>
<dbReference type="InterPro" id="IPR056884">
    <property type="entry name" value="NPHP3-like_N"/>
</dbReference>
<reference evidence="3 4" key="1">
    <citation type="journal article" date="2018" name="Nat. Ecol. Evol.">
        <title>Pezizomycetes genomes reveal the molecular basis of ectomycorrhizal truffle lifestyle.</title>
        <authorList>
            <person name="Murat C."/>
            <person name="Payen T."/>
            <person name="Noel B."/>
            <person name="Kuo A."/>
            <person name="Morin E."/>
            <person name="Chen J."/>
            <person name="Kohler A."/>
            <person name="Krizsan K."/>
            <person name="Balestrini R."/>
            <person name="Da Silva C."/>
            <person name="Montanini B."/>
            <person name="Hainaut M."/>
            <person name="Levati E."/>
            <person name="Barry K.W."/>
            <person name="Belfiori B."/>
            <person name="Cichocki N."/>
            <person name="Clum A."/>
            <person name="Dockter R.B."/>
            <person name="Fauchery L."/>
            <person name="Guy J."/>
            <person name="Iotti M."/>
            <person name="Le Tacon F."/>
            <person name="Lindquist E.A."/>
            <person name="Lipzen A."/>
            <person name="Malagnac F."/>
            <person name="Mello A."/>
            <person name="Molinier V."/>
            <person name="Miyauchi S."/>
            <person name="Poulain J."/>
            <person name="Riccioni C."/>
            <person name="Rubini A."/>
            <person name="Sitrit Y."/>
            <person name="Splivallo R."/>
            <person name="Traeger S."/>
            <person name="Wang M."/>
            <person name="Zifcakova L."/>
            <person name="Wipf D."/>
            <person name="Zambonelli A."/>
            <person name="Paolocci F."/>
            <person name="Nowrousian M."/>
            <person name="Ottonello S."/>
            <person name="Baldrian P."/>
            <person name="Spatafora J.W."/>
            <person name="Henrissat B."/>
            <person name="Nagy L.G."/>
            <person name="Aury J.M."/>
            <person name="Wincker P."/>
            <person name="Grigoriev I.V."/>
            <person name="Bonfante P."/>
            <person name="Martin F.M."/>
        </authorList>
    </citation>
    <scope>NUCLEOTIDE SEQUENCE [LARGE SCALE GENOMIC DNA]</scope>
    <source>
        <strain evidence="3 4">120613-1</strain>
    </source>
</reference>
<dbReference type="AlphaFoldDB" id="A0A3N4JRY2"/>
<sequence>MAQELSWLPNAVGNTNSFNTSHSHNVSTNNHIVNINTGSDEEKEKILKWLSPLEPHQRHQDVRSERLDGVGDWLLETEEFLKWSDSKTENGCDHTVLFCSGNPGVGKTHLSSLAIDKLCDQATRKDMAVTWMYCDFAANQEQSAANILGAILKQLVRSRGEIPAKIQEAYRDEPAGRAPRLQDVKEMLKTTVALLPQVYICIDALDEAVPKHRQEFLRSLQDIVRESPSTRLFFTGRPQVQDEVKRCFTEAIIFPFSPTEDDIRRYLEDRLARDPEPTVMDDELRADIMKIIPKTISEM</sequence>
<dbReference type="PANTHER" id="PTHR10039">
    <property type="entry name" value="AMELOGENIN"/>
    <property type="match status" value="1"/>
</dbReference>
<dbReference type="EMBL" id="ML120413">
    <property type="protein sequence ID" value="RPA96524.1"/>
    <property type="molecule type" value="Genomic_DNA"/>
</dbReference>
<feature type="domain" description="Nephrocystin 3-like N-terminal" evidence="2">
    <location>
        <begin position="69"/>
        <end position="237"/>
    </location>
</feature>
<keyword evidence="4" id="KW-1185">Reference proteome</keyword>
<gene>
    <name evidence="3" type="ORF">L873DRAFT_1694033</name>
</gene>
<dbReference type="Gene3D" id="3.40.50.300">
    <property type="entry name" value="P-loop containing nucleotide triphosphate hydrolases"/>
    <property type="match status" value="1"/>
</dbReference>
<dbReference type="Pfam" id="PF24883">
    <property type="entry name" value="NPHP3_N"/>
    <property type="match status" value="1"/>
</dbReference>
<protein>
    <recommendedName>
        <fullName evidence="2">Nephrocystin 3-like N-terminal domain-containing protein</fullName>
    </recommendedName>
</protein>
<dbReference type="PANTHER" id="PTHR10039:SF15">
    <property type="entry name" value="NACHT DOMAIN-CONTAINING PROTEIN"/>
    <property type="match status" value="1"/>
</dbReference>
<evidence type="ECO:0000313" key="3">
    <source>
        <dbReference type="EMBL" id="RPA96524.1"/>
    </source>
</evidence>
<accession>A0A3N4JRY2</accession>
<proteinExistence type="predicted"/>
<dbReference type="STRING" id="1336337.A0A3N4JRY2"/>
<organism evidence="3 4">
    <name type="scientific">Choiromyces venosus 120613-1</name>
    <dbReference type="NCBI Taxonomy" id="1336337"/>
    <lineage>
        <taxon>Eukaryota</taxon>
        <taxon>Fungi</taxon>
        <taxon>Dikarya</taxon>
        <taxon>Ascomycota</taxon>
        <taxon>Pezizomycotina</taxon>
        <taxon>Pezizomycetes</taxon>
        <taxon>Pezizales</taxon>
        <taxon>Tuberaceae</taxon>
        <taxon>Choiromyces</taxon>
    </lineage>
</organism>
<dbReference type="InterPro" id="IPR027417">
    <property type="entry name" value="P-loop_NTPase"/>
</dbReference>
<evidence type="ECO:0000313" key="4">
    <source>
        <dbReference type="Proteomes" id="UP000276215"/>
    </source>
</evidence>